<gene>
    <name evidence="1" type="ORF">O181_015398</name>
</gene>
<name>A0A9Q3C2E4_9BASI</name>
<keyword evidence="2" id="KW-1185">Reference proteome</keyword>
<reference evidence="1" key="1">
    <citation type="submission" date="2021-03" db="EMBL/GenBank/DDBJ databases">
        <title>Draft genome sequence of rust myrtle Austropuccinia psidii MF-1, a brazilian biotype.</title>
        <authorList>
            <person name="Quecine M.C."/>
            <person name="Pachon D.M.R."/>
            <person name="Bonatelli M.L."/>
            <person name="Correr F.H."/>
            <person name="Franceschini L.M."/>
            <person name="Leite T.F."/>
            <person name="Margarido G.R.A."/>
            <person name="Almeida C.A."/>
            <person name="Ferrarezi J.A."/>
            <person name="Labate C.A."/>
        </authorList>
    </citation>
    <scope>NUCLEOTIDE SEQUENCE</scope>
    <source>
        <strain evidence="1">MF-1</strain>
    </source>
</reference>
<dbReference type="EMBL" id="AVOT02004200">
    <property type="protein sequence ID" value="MBW0475683.1"/>
    <property type="molecule type" value="Genomic_DNA"/>
</dbReference>
<comment type="caution">
    <text evidence="1">The sequence shown here is derived from an EMBL/GenBank/DDBJ whole genome shotgun (WGS) entry which is preliminary data.</text>
</comment>
<dbReference type="AlphaFoldDB" id="A0A9Q3C2E4"/>
<dbReference type="Proteomes" id="UP000765509">
    <property type="component" value="Unassembled WGS sequence"/>
</dbReference>
<accession>A0A9Q3C2E4</accession>
<protein>
    <submittedName>
        <fullName evidence="1">Uncharacterized protein</fullName>
    </submittedName>
</protein>
<evidence type="ECO:0000313" key="2">
    <source>
        <dbReference type="Proteomes" id="UP000765509"/>
    </source>
</evidence>
<proteinExistence type="predicted"/>
<evidence type="ECO:0000313" key="1">
    <source>
        <dbReference type="EMBL" id="MBW0475683.1"/>
    </source>
</evidence>
<sequence>MAKEIVQAEEFSVSEHCTPILKISQKPVMALNLCPNQFPKTFPEILGEDRFHGHGPSHWAQAIGVKSWPHGQPGTLPYGIILALGGSSNPHRP</sequence>
<organism evidence="1 2">
    <name type="scientific">Austropuccinia psidii MF-1</name>
    <dbReference type="NCBI Taxonomy" id="1389203"/>
    <lineage>
        <taxon>Eukaryota</taxon>
        <taxon>Fungi</taxon>
        <taxon>Dikarya</taxon>
        <taxon>Basidiomycota</taxon>
        <taxon>Pucciniomycotina</taxon>
        <taxon>Pucciniomycetes</taxon>
        <taxon>Pucciniales</taxon>
        <taxon>Sphaerophragmiaceae</taxon>
        <taxon>Austropuccinia</taxon>
    </lineage>
</organism>